<organism evidence="1 2">
    <name type="scientific">Goodea atripinnis</name>
    <dbReference type="NCBI Taxonomy" id="208336"/>
    <lineage>
        <taxon>Eukaryota</taxon>
        <taxon>Metazoa</taxon>
        <taxon>Chordata</taxon>
        <taxon>Craniata</taxon>
        <taxon>Vertebrata</taxon>
        <taxon>Euteleostomi</taxon>
        <taxon>Actinopterygii</taxon>
        <taxon>Neopterygii</taxon>
        <taxon>Teleostei</taxon>
        <taxon>Neoteleostei</taxon>
        <taxon>Acanthomorphata</taxon>
        <taxon>Ovalentaria</taxon>
        <taxon>Atherinomorphae</taxon>
        <taxon>Cyprinodontiformes</taxon>
        <taxon>Goodeidae</taxon>
        <taxon>Goodea</taxon>
    </lineage>
</organism>
<evidence type="ECO:0000313" key="2">
    <source>
        <dbReference type="Proteomes" id="UP001476798"/>
    </source>
</evidence>
<dbReference type="EMBL" id="JAHRIO010017789">
    <property type="protein sequence ID" value="MEQ2163790.1"/>
    <property type="molecule type" value="Genomic_DNA"/>
</dbReference>
<reference evidence="1 2" key="1">
    <citation type="submission" date="2021-06" db="EMBL/GenBank/DDBJ databases">
        <authorList>
            <person name="Palmer J.M."/>
        </authorList>
    </citation>
    <scope>NUCLEOTIDE SEQUENCE [LARGE SCALE GENOMIC DNA]</scope>
    <source>
        <strain evidence="1 2">GA_2019</strain>
        <tissue evidence="1">Muscle</tissue>
    </source>
</reference>
<sequence>MIGSPQVRRNVEVRLVESSNSKAGLAASGPKVSLQLSSYVCRDCGVCMAHHYNDEVEREDDVVYVTGKDMERAKDEAGTAAAQMPKTKPKDRALVACGQLSDGDEADSLRDQCEVIHGLLVTCSDSFVLETPES</sequence>
<accession>A0ABV0MXC9</accession>
<gene>
    <name evidence="1" type="ORF">GOODEAATRI_033989</name>
</gene>
<proteinExistence type="predicted"/>
<protein>
    <submittedName>
        <fullName evidence="1">Uncharacterized protein</fullName>
    </submittedName>
</protein>
<keyword evidence="2" id="KW-1185">Reference proteome</keyword>
<dbReference type="Proteomes" id="UP001476798">
    <property type="component" value="Unassembled WGS sequence"/>
</dbReference>
<comment type="caution">
    <text evidence="1">The sequence shown here is derived from an EMBL/GenBank/DDBJ whole genome shotgun (WGS) entry which is preliminary data.</text>
</comment>
<name>A0ABV0MXC9_9TELE</name>
<evidence type="ECO:0000313" key="1">
    <source>
        <dbReference type="EMBL" id="MEQ2163790.1"/>
    </source>
</evidence>